<dbReference type="RefSeq" id="WP_176819363.1">
    <property type="nucleotide sequence ID" value="NZ_FNEM01000019.1"/>
</dbReference>
<sequence>MIPEIGHFLLIIATSLALLIASFSLFWGRPIEAYLARMTQPLTLLMAACALLATATLVYAFLINDFSVAYVAHHSNTHLAWYFKVAALWGGHEGSILFWTLGLTVVTARVAGCHHYPNRFAPRASNVLAMLSFGFLLFVLFTSNPFSRLLPDVPVEGRDLNPMLQDIGLILHPPMVFLGYVALTVLFAGAITALLSNGSHRGDSGWFRRWNLTAWFFLTLGNLFGSWWAYNELGWGGWWFWDPVENASFIPWLISCALLHTLHLNRSQNAMTLTTLLLCLSGFSVSLIGTFLVRSGVIQSVHAFAADPNRGMGILILLLAAIIPALVVFALRAPGMKRGSALTGGSNHWLVMVASLLLITAAFSVLLGTCYPFIFSAMGLGSISVGAPYFNTVFIPIVSLCAGLLGWVTLPQATWTTTKKITLAMMVILAASGLSLYQDSSAPLWMWQGFVSAFWIGSCLLIGAAHHFKHARLRLNLPSTLAHTGVAVFILGATVLSNFEQAAMVRMGPGNGKVVAGLTAIYEQTDRVEHRSYSAMQGTVRIEDSREQTLTYLYPQRRTYMDDMSEMTIAGVYHSLLSDLYLSMGPAVSDSEYLVRISYKPWVRLLWIGGLICAFAGALAWRRTHRETHRECPLC</sequence>
<dbReference type="GO" id="GO:0017004">
    <property type="term" value="P:cytochrome complex assembly"/>
    <property type="evidence" value="ECO:0007669"/>
    <property type="project" value="UniProtKB-KW"/>
</dbReference>
<name>A0A1G8Z5R8_9GAMM</name>
<protein>
    <submittedName>
        <fullName evidence="13">Cytochrome c-type biogenesis protein CcmF</fullName>
    </submittedName>
</protein>
<dbReference type="EMBL" id="FNEM01000019">
    <property type="protein sequence ID" value="SDK10367.1"/>
    <property type="molecule type" value="Genomic_DNA"/>
</dbReference>
<proteinExistence type="inferred from homology"/>
<organism evidence="13 14">
    <name type="scientific">Ferrimonas sediminum</name>
    <dbReference type="NCBI Taxonomy" id="718193"/>
    <lineage>
        <taxon>Bacteria</taxon>
        <taxon>Pseudomonadati</taxon>
        <taxon>Pseudomonadota</taxon>
        <taxon>Gammaproteobacteria</taxon>
        <taxon>Alteromonadales</taxon>
        <taxon>Ferrimonadaceae</taxon>
        <taxon>Ferrimonas</taxon>
    </lineage>
</organism>
<feature type="transmembrane region" description="Helical" evidence="10">
    <location>
        <begin position="40"/>
        <end position="61"/>
    </location>
</feature>
<evidence type="ECO:0000256" key="3">
    <source>
        <dbReference type="ARBA" id="ARBA00022475"/>
    </source>
</evidence>
<feature type="domain" description="Cytochrome c assembly protein" evidence="11">
    <location>
        <begin position="89"/>
        <end position="295"/>
    </location>
</feature>
<feature type="transmembrane region" description="Helical" evidence="10">
    <location>
        <begin position="272"/>
        <end position="292"/>
    </location>
</feature>
<accession>A0A1G8Z5R8</accession>
<dbReference type="Pfam" id="PF01578">
    <property type="entry name" value="Cytochrom_C_asm"/>
    <property type="match status" value="1"/>
</dbReference>
<dbReference type="AlphaFoldDB" id="A0A1G8Z5R8"/>
<evidence type="ECO:0000256" key="4">
    <source>
        <dbReference type="ARBA" id="ARBA00022519"/>
    </source>
</evidence>
<feature type="transmembrane region" description="Helical" evidence="10">
    <location>
        <begin position="6"/>
        <end position="28"/>
    </location>
</feature>
<dbReference type="GO" id="GO:0005886">
    <property type="term" value="C:plasma membrane"/>
    <property type="evidence" value="ECO:0007669"/>
    <property type="project" value="UniProtKB-SubCell"/>
</dbReference>
<dbReference type="InterPro" id="IPR002541">
    <property type="entry name" value="Cyt_c_assembly"/>
</dbReference>
<feature type="transmembrane region" description="Helical" evidence="10">
    <location>
        <begin position="386"/>
        <end position="409"/>
    </location>
</feature>
<keyword evidence="3" id="KW-1003">Cell membrane</keyword>
<evidence type="ECO:0000256" key="5">
    <source>
        <dbReference type="ARBA" id="ARBA00022692"/>
    </source>
</evidence>
<feature type="transmembrane region" description="Helical" evidence="10">
    <location>
        <begin position="81"/>
        <end position="106"/>
    </location>
</feature>
<feature type="transmembrane region" description="Helical" evidence="10">
    <location>
        <begin position="444"/>
        <end position="468"/>
    </location>
</feature>
<evidence type="ECO:0000256" key="7">
    <source>
        <dbReference type="ARBA" id="ARBA00022989"/>
    </source>
</evidence>
<dbReference type="InterPro" id="IPR003567">
    <property type="entry name" value="Cyt_c_biogenesis"/>
</dbReference>
<keyword evidence="5 10" id="KW-0812">Transmembrane</keyword>
<evidence type="ECO:0000256" key="9">
    <source>
        <dbReference type="ARBA" id="ARBA00037230"/>
    </source>
</evidence>
<feature type="transmembrane region" description="Helical" evidence="10">
    <location>
        <begin position="602"/>
        <end position="621"/>
    </location>
</feature>
<evidence type="ECO:0000259" key="12">
    <source>
        <dbReference type="Pfam" id="PF16327"/>
    </source>
</evidence>
<dbReference type="InterPro" id="IPR003568">
    <property type="entry name" value="Cyt_c_biogenesis_CcmF"/>
</dbReference>
<dbReference type="NCBIfam" id="NF007691">
    <property type="entry name" value="PRK10369.1"/>
    <property type="match status" value="1"/>
</dbReference>
<dbReference type="PRINTS" id="PR01411">
    <property type="entry name" value="CCMFBIOGNSIS"/>
</dbReference>
<feature type="transmembrane region" description="Helical" evidence="10">
    <location>
        <begin position="421"/>
        <end position="438"/>
    </location>
</feature>
<evidence type="ECO:0000256" key="10">
    <source>
        <dbReference type="SAM" id="Phobius"/>
    </source>
</evidence>
<dbReference type="Proteomes" id="UP000199527">
    <property type="component" value="Unassembled WGS sequence"/>
</dbReference>
<comment type="similarity">
    <text evidence="2">Belongs to the CcmF/CycK/Ccl1/NrfE/CcsA family.</text>
</comment>
<feature type="transmembrane region" description="Helical" evidence="10">
    <location>
        <begin position="249"/>
        <end position="265"/>
    </location>
</feature>
<keyword evidence="4" id="KW-0997">Cell inner membrane</keyword>
<reference evidence="14" key="1">
    <citation type="submission" date="2016-10" db="EMBL/GenBank/DDBJ databases">
        <authorList>
            <person name="Varghese N."/>
            <person name="Submissions S."/>
        </authorList>
    </citation>
    <scope>NUCLEOTIDE SEQUENCE [LARGE SCALE GENOMIC DNA]</scope>
    <source>
        <strain evidence="14">DSM 23317</strain>
    </source>
</reference>
<feature type="domain" description="Cytochrome c-type biogenesis protein CcmF C-terminal" evidence="12">
    <location>
        <begin position="315"/>
        <end position="620"/>
    </location>
</feature>
<feature type="transmembrane region" description="Helical" evidence="10">
    <location>
        <begin position="210"/>
        <end position="229"/>
    </location>
</feature>
<evidence type="ECO:0000256" key="8">
    <source>
        <dbReference type="ARBA" id="ARBA00023136"/>
    </source>
</evidence>
<feature type="transmembrane region" description="Helical" evidence="10">
    <location>
        <begin position="351"/>
        <end position="374"/>
    </location>
</feature>
<comment type="subcellular location">
    <subcellularLocation>
        <location evidence="1">Cell inner membrane</location>
        <topology evidence="1">Multi-pass membrane protein</topology>
    </subcellularLocation>
</comment>
<keyword evidence="14" id="KW-1185">Reference proteome</keyword>
<feature type="transmembrane region" description="Helical" evidence="10">
    <location>
        <begin position="177"/>
        <end position="198"/>
    </location>
</feature>
<evidence type="ECO:0000256" key="2">
    <source>
        <dbReference type="ARBA" id="ARBA00009186"/>
    </source>
</evidence>
<dbReference type="Pfam" id="PF16327">
    <property type="entry name" value="CcmF_C"/>
    <property type="match status" value="1"/>
</dbReference>
<evidence type="ECO:0000259" key="11">
    <source>
        <dbReference type="Pfam" id="PF01578"/>
    </source>
</evidence>
<feature type="transmembrane region" description="Helical" evidence="10">
    <location>
        <begin position="127"/>
        <end position="146"/>
    </location>
</feature>
<keyword evidence="6" id="KW-0201">Cytochrome c-type biogenesis</keyword>
<dbReference type="PANTHER" id="PTHR43653:SF1">
    <property type="entry name" value="CYTOCHROME C-TYPE BIOGENESIS PROTEIN CCMF"/>
    <property type="match status" value="1"/>
</dbReference>
<gene>
    <name evidence="13" type="ORF">SAMN04488540_1195</name>
</gene>
<dbReference type="PRINTS" id="PR01410">
    <property type="entry name" value="CCBIOGENESIS"/>
</dbReference>
<keyword evidence="8 10" id="KW-0472">Membrane</keyword>
<dbReference type="GO" id="GO:0020037">
    <property type="term" value="F:heme binding"/>
    <property type="evidence" value="ECO:0007669"/>
    <property type="project" value="InterPro"/>
</dbReference>
<evidence type="ECO:0000256" key="1">
    <source>
        <dbReference type="ARBA" id="ARBA00004429"/>
    </source>
</evidence>
<evidence type="ECO:0000256" key="6">
    <source>
        <dbReference type="ARBA" id="ARBA00022748"/>
    </source>
</evidence>
<comment type="function">
    <text evidence="9">Required for the biogenesis of c-type cytochromes. Possible subunit of a heme lyase.</text>
</comment>
<dbReference type="PANTHER" id="PTHR43653">
    <property type="entry name" value="CYTOCHROME C ASSEMBLY PROTEIN-RELATED"/>
    <property type="match status" value="1"/>
</dbReference>
<evidence type="ECO:0000313" key="14">
    <source>
        <dbReference type="Proteomes" id="UP000199527"/>
    </source>
</evidence>
<dbReference type="InterPro" id="IPR032523">
    <property type="entry name" value="CcmF_C"/>
</dbReference>
<keyword evidence="7 10" id="KW-1133">Transmembrane helix</keyword>
<feature type="transmembrane region" description="Helical" evidence="10">
    <location>
        <begin position="480"/>
        <end position="499"/>
    </location>
</feature>
<feature type="transmembrane region" description="Helical" evidence="10">
    <location>
        <begin position="312"/>
        <end position="331"/>
    </location>
</feature>
<evidence type="ECO:0000313" key="13">
    <source>
        <dbReference type="EMBL" id="SDK10367.1"/>
    </source>
</evidence>
<dbReference type="GO" id="GO:0015232">
    <property type="term" value="F:heme transmembrane transporter activity"/>
    <property type="evidence" value="ECO:0007669"/>
    <property type="project" value="InterPro"/>
</dbReference>